<accession>A0A1F5L9I5</accession>
<dbReference type="RefSeq" id="XP_022485316.1">
    <property type="nucleotide sequence ID" value="XM_022634740.1"/>
</dbReference>
<dbReference type="EMBL" id="LXJU01000019">
    <property type="protein sequence ID" value="OGE49865.1"/>
    <property type="molecule type" value="Genomic_DNA"/>
</dbReference>
<sequence length="275" mass="32101">MYDVLNTPGIPKSKRGIVDPNICELKLEALYGELGDVLKLSRLYLAKIGFLNQIDDFTREETYRLLSMPMNELLPLAELHIATQPMTVGGSLPLDISSADCSDQSFTQPWISFDKDPFHIWCDDFRPASILLNDALKIVGVVHWEFTYAAPVGFSHAPPRWLLLEKPEYWPRGLDYWCKDYGRRLQTFLTSMIQREDEAVKQDWLKNHEWLLGPMRDSRESGGFLGHIRCKEYFAFDATYWQKIDQRFFEPATCVVGDIWKQRLETWPFGVRRER</sequence>
<comment type="caution">
    <text evidence="1">The sequence shown here is derived from an EMBL/GenBank/DDBJ whole genome shotgun (WGS) entry which is preliminary data.</text>
</comment>
<dbReference type="Proteomes" id="UP000177622">
    <property type="component" value="Unassembled WGS sequence"/>
</dbReference>
<name>A0A1F5L9I5_PENAI</name>
<dbReference type="OrthoDB" id="5412996at2759"/>
<evidence type="ECO:0000313" key="2">
    <source>
        <dbReference type="Proteomes" id="UP000177622"/>
    </source>
</evidence>
<gene>
    <name evidence="1" type="ORF">PENARI_c019G02988</name>
</gene>
<evidence type="ECO:0008006" key="3">
    <source>
        <dbReference type="Google" id="ProtNLM"/>
    </source>
</evidence>
<proteinExistence type="predicted"/>
<reference evidence="1 2" key="1">
    <citation type="journal article" date="2016" name="Sci. Rep.">
        <title>Penicillium arizonense, a new, genome sequenced fungal species, reveals a high chemical diversity in secreted metabolites.</title>
        <authorList>
            <person name="Grijseels S."/>
            <person name="Nielsen J.C."/>
            <person name="Randelovic M."/>
            <person name="Nielsen J."/>
            <person name="Nielsen K.F."/>
            <person name="Workman M."/>
            <person name="Frisvad J.C."/>
        </authorList>
    </citation>
    <scope>NUCLEOTIDE SEQUENCE [LARGE SCALE GENOMIC DNA]</scope>
    <source>
        <strain evidence="1 2">CBS 141311</strain>
    </source>
</reference>
<organism evidence="1 2">
    <name type="scientific">Penicillium arizonense</name>
    <dbReference type="NCBI Taxonomy" id="1835702"/>
    <lineage>
        <taxon>Eukaryota</taxon>
        <taxon>Fungi</taxon>
        <taxon>Dikarya</taxon>
        <taxon>Ascomycota</taxon>
        <taxon>Pezizomycotina</taxon>
        <taxon>Eurotiomycetes</taxon>
        <taxon>Eurotiomycetidae</taxon>
        <taxon>Eurotiales</taxon>
        <taxon>Aspergillaceae</taxon>
        <taxon>Penicillium</taxon>
    </lineage>
</organism>
<keyword evidence="2" id="KW-1185">Reference proteome</keyword>
<dbReference type="AlphaFoldDB" id="A0A1F5L9I5"/>
<protein>
    <recommendedName>
        <fullName evidence="3">Aminoglycoside phosphotransferase domain-containing protein</fullName>
    </recommendedName>
</protein>
<evidence type="ECO:0000313" key="1">
    <source>
        <dbReference type="EMBL" id="OGE49865.1"/>
    </source>
</evidence>
<dbReference type="GeneID" id="34579474"/>